<organism evidence="2 3">
    <name type="scientific">Batillaria attramentaria</name>
    <dbReference type="NCBI Taxonomy" id="370345"/>
    <lineage>
        <taxon>Eukaryota</taxon>
        <taxon>Metazoa</taxon>
        <taxon>Spiralia</taxon>
        <taxon>Lophotrochozoa</taxon>
        <taxon>Mollusca</taxon>
        <taxon>Gastropoda</taxon>
        <taxon>Caenogastropoda</taxon>
        <taxon>Sorbeoconcha</taxon>
        <taxon>Cerithioidea</taxon>
        <taxon>Batillariidae</taxon>
        <taxon>Batillaria</taxon>
    </lineage>
</organism>
<dbReference type="PANTHER" id="PTHR36981">
    <property type="entry name" value="ZGC:195170"/>
    <property type="match status" value="1"/>
</dbReference>
<feature type="region of interest" description="Disordered" evidence="1">
    <location>
        <begin position="1"/>
        <end position="61"/>
    </location>
</feature>
<evidence type="ECO:0000256" key="1">
    <source>
        <dbReference type="SAM" id="MobiDB-lite"/>
    </source>
</evidence>
<dbReference type="AlphaFoldDB" id="A0ABD0KQ57"/>
<evidence type="ECO:0000313" key="3">
    <source>
        <dbReference type="Proteomes" id="UP001519460"/>
    </source>
</evidence>
<dbReference type="Proteomes" id="UP001519460">
    <property type="component" value="Unassembled WGS sequence"/>
</dbReference>
<accession>A0ABD0KQ57</accession>
<dbReference type="PANTHER" id="PTHR36981:SF1">
    <property type="entry name" value="P2X PURINORECEPTOR 7 INTRACELLULAR DOMAIN-CONTAINING PROTEIN"/>
    <property type="match status" value="1"/>
</dbReference>
<name>A0ABD0KQ57_9CAEN</name>
<sequence length="196" mass="21746">MASDDNYSSDELHLSCSSSSFEEETEPVLRAAVIAPYMYEPSESESSDTDPCGEQSAADSTNEERLHTTAWCTCSNCGLMPTAKESVCCREIPHMKDRMTGLGNPDAASCICHHPGFKTVCLDVGCWTLPITSTGNNTRKLLLIRYRYTAYRQLVRFVWGYLGKDIRVTLPSCAVTASERDSPVQMVPTQATWNLR</sequence>
<proteinExistence type="predicted"/>
<keyword evidence="3" id="KW-1185">Reference proteome</keyword>
<protein>
    <recommendedName>
        <fullName evidence="4">P2X purinoceptor 7-like</fullName>
    </recommendedName>
</protein>
<dbReference type="EMBL" id="JACVVK020000141">
    <property type="protein sequence ID" value="KAK7489204.1"/>
    <property type="molecule type" value="Genomic_DNA"/>
</dbReference>
<reference evidence="2 3" key="1">
    <citation type="journal article" date="2023" name="Sci. Data">
        <title>Genome assembly of the Korean intertidal mud-creeper Batillaria attramentaria.</title>
        <authorList>
            <person name="Patra A.K."/>
            <person name="Ho P.T."/>
            <person name="Jun S."/>
            <person name="Lee S.J."/>
            <person name="Kim Y."/>
            <person name="Won Y.J."/>
        </authorList>
    </citation>
    <scope>NUCLEOTIDE SEQUENCE [LARGE SCALE GENOMIC DNA]</scope>
    <source>
        <strain evidence="2">Wonlab-2016</strain>
    </source>
</reference>
<evidence type="ECO:0008006" key="4">
    <source>
        <dbReference type="Google" id="ProtNLM"/>
    </source>
</evidence>
<gene>
    <name evidence="2" type="ORF">BaRGS_00019582</name>
</gene>
<evidence type="ECO:0000313" key="2">
    <source>
        <dbReference type="EMBL" id="KAK7489204.1"/>
    </source>
</evidence>
<comment type="caution">
    <text evidence="2">The sequence shown here is derived from an EMBL/GenBank/DDBJ whole genome shotgun (WGS) entry which is preliminary data.</text>
</comment>